<keyword evidence="5 6" id="KW-0472">Membrane</keyword>
<keyword evidence="7" id="KW-0732">Signal</keyword>
<dbReference type="Proteomes" id="UP001375370">
    <property type="component" value="Chromosome"/>
</dbReference>
<keyword evidence="3 6" id="KW-0812">Transmembrane</keyword>
<dbReference type="RefSeq" id="WP_338738810.1">
    <property type="nucleotide sequence ID" value="NZ_CP146612.1"/>
</dbReference>
<evidence type="ECO:0000256" key="3">
    <source>
        <dbReference type="ARBA" id="ARBA00022692"/>
    </source>
</evidence>
<evidence type="ECO:0000259" key="8">
    <source>
        <dbReference type="Pfam" id="PF13190"/>
    </source>
</evidence>
<feature type="domain" description="PDGLE" evidence="8">
    <location>
        <begin position="5"/>
        <end position="92"/>
    </location>
</feature>
<dbReference type="Pfam" id="PF13190">
    <property type="entry name" value="PDGLE"/>
    <property type="match status" value="1"/>
</dbReference>
<protein>
    <submittedName>
        <fullName evidence="9">PDGLE domain-containing protein</fullName>
    </submittedName>
</protein>
<keyword evidence="2" id="KW-1003">Cell membrane</keyword>
<proteinExistence type="predicted"/>
<evidence type="ECO:0000256" key="1">
    <source>
        <dbReference type="ARBA" id="ARBA00004236"/>
    </source>
</evidence>
<comment type="subcellular location">
    <subcellularLocation>
        <location evidence="1">Cell membrane</location>
    </subcellularLocation>
</comment>
<feature type="signal peptide" evidence="7">
    <location>
        <begin position="1"/>
        <end position="25"/>
    </location>
</feature>
<keyword evidence="4 6" id="KW-1133">Transmembrane helix</keyword>
<reference evidence="9 10" key="1">
    <citation type="submission" date="2024-03" db="EMBL/GenBank/DDBJ databases">
        <title>A Dehalogenimonas Isolated from Estuarine Sediments Dihaloeliminates Chlorinated Alkanes.</title>
        <authorList>
            <person name="Yang Y."/>
            <person name="Wang H."/>
        </authorList>
    </citation>
    <scope>NUCLEOTIDE SEQUENCE [LARGE SCALE GENOMIC DNA]</scope>
    <source>
        <strain evidence="9 10">W</strain>
    </source>
</reference>
<name>A0ABZ2J8W3_9CHLR</name>
<dbReference type="EMBL" id="CP146612">
    <property type="protein sequence ID" value="WWX26042.1"/>
    <property type="molecule type" value="Genomic_DNA"/>
</dbReference>
<feature type="transmembrane region" description="Helical" evidence="6">
    <location>
        <begin position="65"/>
        <end position="90"/>
    </location>
</feature>
<evidence type="ECO:0000256" key="6">
    <source>
        <dbReference type="SAM" id="Phobius"/>
    </source>
</evidence>
<accession>A0ABZ2J8W3</accession>
<dbReference type="InterPro" id="IPR025937">
    <property type="entry name" value="PDGLE_dom"/>
</dbReference>
<feature type="chain" id="PRO_5046842715" evidence="7">
    <location>
        <begin position="26"/>
        <end position="104"/>
    </location>
</feature>
<keyword evidence="10" id="KW-1185">Reference proteome</keyword>
<evidence type="ECO:0000256" key="2">
    <source>
        <dbReference type="ARBA" id="ARBA00022475"/>
    </source>
</evidence>
<evidence type="ECO:0000256" key="7">
    <source>
        <dbReference type="SAM" id="SignalP"/>
    </source>
</evidence>
<organism evidence="9 10">
    <name type="scientific">Candidatus Dehalogenimonas loeffleri</name>
    <dbReference type="NCBI Taxonomy" id="3127115"/>
    <lineage>
        <taxon>Bacteria</taxon>
        <taxon>Bacillati</taxon>
        <taxon>Chloroflexota</taxon>
        <taxon>Dehalococcoidia</taxon>
        <taxon>Dehalococcoidales</taxon>
        <taxon>Dehalococcoidaceae</taxon>
        <taxon>Dehalogenimonas</taxon>
    </lineage>
</organism>
<evidence type="ECO:0000256" key="4">
    <source>
        <dbReference type="ARBA" id="ARBA00022989"/>
    </source>
</evidence>
<evidence type="ECO:0000256" key="5">
    <source>
        <dbReference type="ARBA" id="ARBA00023136"/>
    </source>
</evidence>
<gene>
    <name evidence="9" type="ORF">V8247_03500</name>
</gene>
<sequence>MNSYRKWWLIALGTALVLATLSPLASGSPDGLERVAEDHEFIDTARAAPFEIIADYVFPGIQNEALATILAGWIGVLILFALMYAFSWLITRKQLKHKSNSHEF</sequence>
<evidence type="ECO:0000313" key="10">
    <source>
        <dbReference type="Proteomes" id="UP001375370"/>
    </source>
</evidence>
<evidence type="ECO:0000313" key="9">
    <source>
        <dbReference type="EMBL" id="WWX26042.1"/>
    </source>
</evidence>